<keyword evidence="1" id="KW-0175">Coiled coil</keyword>
<evidence type="ECO:0000256" key="1">
    <source>
        <dbReference type="SAM" id="Coils"/>
    </source>
</evidence>
<dbReference type="GO" id="GO:0003677">
    <property type="term" value="F:DNA binding"/>
    <property type="evidence" value="ECO:0007669"/>
    <property type="project" value="InterPro"/>
</dbReference>
<dbReference type="Pfam" id="PF13411">
    <property type="entry name" value="MerR_1"/>
    <property type="match status" value="1"/>
</dbReference>
<dbReference type="Proteomes" id="UP000437824">
    <property type="component" value="Unassembled WGS sequence"/>
</dbReference>
<dbReference type="SUPFAM" id="SSF46955">
    <property type="entry name" value="Putative DNA-binding domain"/>
    <property type="match status" value="1"/>
</dbReference>
<dbReference type="InterPro" id="IPR000551">
    <property type="entry name" value="MerR-type_HTH_dom"/>
</dbReference>
<reference evidence="3 4" key="1">
    <citation type="submission" date="2019-11" db="EMBL/GenBank/DDBJ databases">
        <title>Draft genome sequence of Blautia luti DSM 14534T, isolated from human stool.</title>
        <authorList>
            <person name="Ortiz R."/>
            <person name="Melis-Arcos F."/>
            <person name="Covarrubias P."/>
            <person name="Cardenas J.P."/>
            <person name="Perez-Donoso J."/>
            <person name="Almonacid D."/>
        </authorList>
    </citation>
    <scope>NUCLEOTIDE SEQUENCE [LARGE SCALE GENOMIC DNA]</scope>
    <source>
        <strain evidence="3 4">DSM 14534</strain>
    </source>
</reference>
<sequence>MRPKEIQEKLGIDAERIKLFKRESIFKPEHPPVGNKATDYTEADFKNLQRIVVLTKSGLTCGDIKKLQAGEIDLEQAIRERKQYINDELERKRNALEMLDNLLDDSAEFETFQTQHYWDIISEKEAAGEEFIDIEDMYGYRPVSLERAVKCPHCGHEENVDLEDFMYDESSYEKENGMGPDLVYSFNSEDCYECPECGHTLKIEGWIREYPMGAYDSEDIKVEDCGGDEDDE</sequence>
<protein>
    <submittedName>
        <fullName evidence="3">MerR family transcriptional regulator</fullName>
    </submittedName>
</protein>
<dbReference type="InterPro" id="IPR009061">
    <property type="entry name" value="DNA-bd_dom_put_sf"/>
</dbReference>
<comment type="caution">
    <text evidence="3">The sequence shown here is derived from an EMBL/GenBank/DDBJ whole genome shotgun (WGS) entry which is preliminary data.</text>
</comment>
<accession>A0A844GK33</accession>
<gene>
    <name evidence="3" type="ORF">GKZ57_04965</name>
</gene>
<dbReference type="EMBL" id="WMBC01000003">
    <property type="protein sequence ID" value="MTD60627.1"/>
    <property type="molecule type" value="Genomic_DNA"/>
</dbReference>
<dbReference type="AlphaFoldDB" id="A0A844GK33"/>
<feature type="domain" description="HTH merR-type" evidence="2">
    <location>
        <begin position="1"/>
        <end position="69"/>
    </location>
</feature>
<evidence type="ECO:0000313" key="3">
    <source>
        <dbReference type="EMBL" id="MTD60627.1"/>
    </source>
</evidence>
<evidence type="ECO:0000313" key="4">
    <source>
        <dbReference type="Proteomes" id="UP000437824"/>
    </source>
</evidence>
<proteinExistence type="predicted"/>
<dbReference type="RefSeq" id="WP_154779884.1">
    <property type="nucleotide sequence ID" value="NZ_WMBC01000003.1"/>
</dbReference>
<dbReference type="GO" id="GO:0006355">
    <property type="term" value="P:regulation of DNA-templated transcription"/>
    <property type="evidence" value="ECO:0007669"/>
    <property type="project" value="InterPro"/>
</dbReference>
<dbReference type="Gene3D" id="1.10.1660.10">
    <property type="match status" value="1"/>
</dbReference>
<evidence type="ECO:0000259" key="2">
    <source>
        <dbReference type="Pfam" id="PF13411"/>
    </source>
</evidence>
<name>A0A844GK33_9FIRM</name>
<organism evidence="3 4">
    <name type="scientific">Blautia luti DSM 14534 = JCM 17040</name>
    <dbReference type="NCBI Taxonomy" id="649762"/>
    <lineage>
        <taxon>Bacteria</taxon>
        <taxon>Bacillati</taxon>
        <taxon>Bacillota</taxon>
        <taxon>Clostridia</taxon>
        <taxon>Lachnospirales</taxon>
        <taxon>Lachnospiraceae</taxon>
        <taxon>Blautia</taxon>
    </lineage>
</organism>
<feature type="coiled-coil region" evidence="1">
    <location>
        <begin position="67"/>
        <end position="105"/>
    </location>
</feature>